<accession>A7EP27</accession>
<sequence length="72" mass="8573">MFACLLSRSWLLLLLYQIATSKHFCKREENSFLSLWLEVILSPEIILLRSRLPSMKAFPFHNFLRFSDSHET</sequence>
<evidence type="ECO:0000313" key="3">
    <source>
        <dbReference type="Proteomes" id="UP000001312"/>
    </source>
</evidence>
<evidence type="ECO:0000256" key="1">
    <source>
        <dbReference type="SAM" id="SignalP"/>
    </source>
</evidence>
<dbReference type="EMBL" id="CH476629">
    <property type="protein sequence ID" value="EDO04593.1"/>
    <property type="molecule type" value="Genomic_DNA"/>
</dbReference>
<organism evidence="2 3">
    <name type="scientific">Sclerotinia sclerotiorum (strain ATCC 18683 / 1980 / Ss-1)</name>
    <name type="common">White mold</name>
    <name type="synonym">Whetzelinia sclerotiorum</name>
    <dbReference type="NCBI Taxonomy" id="665079"/>
    <lineage>
        <taxon>Eukaryota</taxon>
        <taxon>Fungi</taxon>
        <taxon>Dikarya</taxon>
        <taxon>Ascomycota</taxon>
        <taxon>Pezizomycotina</taxon>
        <taxon>Leotiomycetes</taxon>
        <taxon>Helotiales</taxon>
        <taxon>Sclerotiniaceae</taxon>
        <taxon>Sclerotinia</taxon>
    </lineage>
</organism>
<evidence type="ECO:0008006" key="4">
    <source>
        <dbReference type="Google" id="ProtNLM"/>
    </source>
</evidence>
<dbReference type="AlphaFoldDB" id="A7EP27"/>
<dbReference type="Proteomes" id="UP000001312">
    <property type="component" value="Unassembled WGS sequence"/>
</dbReference>
<name>A7EP27_SCLS1</name>
<evidence type="ECO:0000313" key="2">
    <source>
        <dbReference type="EMBL" id="EDO04593.1"/>
    </source>
</evidence>
<feature type="chain" id="PRO_5002708468" description="Secreted protein" evidence="1">
    <location>
        <begin position="22"/>
        <end position="72"/>
    </location>
</feature>
<keyword evidence="3" id="KW-1185">Reference proteome</keyword>
<protein>
    <recommendedName>
        <fullName evidence="4">Secreted protein</fullName>
    </recommendedName>
</protein>
<gene>
    <name evidence="2" type="ORF">SS1G_07076</name>
</gene>
<feature type="signal peptide" evidence="1">
    <location>
        <begin position="1"/>
        <end position="21"/>
    </location>
</feature>
<dbReference type="InParanoid" id="A7EP27"/>
<dbReference type="KEGG" id="ssl:SS1G_07076"/>
<reference evidence="3" key="1">
    <citation type="journal article" date="2011" name="PLoS Genet.">
        <title>Genomic analysis of the necrotrophic fungal pathogens Sclerotinia sclerotiorum and Botrytis cinerea.</title>
        <authorList>
            <person name="Amselem J."/>
            <person name="Cuomo C.A."/>
            <person name="van Kan J.A."/>
            <person name="Viaud M."/>
            <person name="Benito E.P."/>
            <person name="Couloux A."/>
            <person name="Coutinho P.M."/>
            <person name="de Vries R.P."/>
            <person name="Dyer P.S."/>
            <person name="Fillinger S."/>
            <person name="Fournier E."/>
            <person name="Gout L."/>
            <person name="Hahn M."/>
            <person name="Kohn L."/>
            <person name="Lapalu N."/>
            <person name="Plummer K.M."/>
            <person name="Pradier J.M."/>
            <person name="Quevillon E."/>
            <person name="Sharon A."/>
            <person name="Simon A."/>
            <person name="ten Have A."/>
            <person name="Tudzynski B."/>
            <person name="Tudzynski P."/>
            <person name="Wincker P."/>
            <person name="Andrew M."/>
            <person name="Anthouard V."/>
            <person name="Beever R.E."/>
            <person name="Beffa R."/>
            <person name="Benoit I."/>
            <person name="Bouzid O."/>
            <person name="Brault B."/>
            <person name="Chen Z."/>
            <person name="Choquer M."/>
            <person name="Collemare J."/>
            <person name="Cotton P."/>
            <person name="Danchin E.G."/>
            <person name="Da Silva C."/>
            <person name="Gautier A."/>
            <person name="Giraud C."/>
            <person name="Giraud T."/>
            <person name="Gonzalez C."/>
            <person name="Grossetete S."/>
            <person name="Guldener U."/>
            <person name="Henrissat B."/>
            <person name="Howlett B.J."/>
            <person name="Kodira C."/>
            <person name="Kretschmer M."/>
            <person name="Lappartient A."/>
            <person name="Leroch M."/>
            <person name="Levis C."/>
            <person name="Mauceli E."/>
            <person name="Neuveglise C."/>
            <person name="Oeser B."/>
            <person name="Pearson M."/>
            <person name="Poulain J."/>
            <person name="Poussereau N."/>
            <person name="Quesneville H."/>
            <person name="Rascle C."/>
            <person name="Schumacher J."/>
            <person name="Segurens B."/>
            <person name="Sexton A."/>
            <person name="Silva E."/>
            <person name="Sirven C."/>
            <person name="Soanes D.M."/>
            <person name="Talbot N.J."/>
            <person name="Templeton M."/>
            <person name="Yandava C."/>
            <person name="Yarden O."/>
            <person name="Zeng Q."/>
            <person name="Rollins J.A."/>
            <person name="Lebrun M.H."/>
            <person name="Dickman M."/>
        </authorList>
    </citation>
    <scope>NUCLEOTIDE SEQUENCE [LARGE SCALE GENOMIC DNA]</scope>
    <source>
        <strain evidence="3">ATCC 18683 / 1980 / Ss-1</strain>
    </source>
</reference>
<dbReference type="RefSeq" id="XP_001591630.1">
    <property type="nucleotide sequence ID" value="XM_001591580.1"/>
</dbReference>
<dbReference type="GeneID" id="5487741"/>
<proteinExistence type="predicted"/>
<dbReference type="HOGENOM" id="CLU_2723725_0_0_1"/>
<keyword evidence="1" id="KW-0732">Signal</keyword>